<organism evidence="2 3">
    <name type="scientific">Pleurodeles waltl</name>
    <name type="common">Iberian ribbed newt</name>
    <dbReference type="NCBI Taxonomy" id="8319"/>
    <lineage>
        <taxon>Eukaryota</taxon>
        <taxon>Metazoa</taxon>
        <taxon>Chordata</taxon>
        <taxon>Craniata</taxon>
        <taxon>Vertebrata</taxon>
        <taxon>Euteleostomi</taxon>
        <taxon>Amphibia</taxon>
        <taxon>Batrachia</taxon>
        <taxon>Caudata</taxon>
        <taxon>Salamandroidea</taxon>
        <taxon>Salamandridae</taxon>
        <taxon>Pleurodelinae</taxon>
        <taxon>Pleurodeles</taxon>
    </lineage>
</organism>
<evidence type="ECO:0000313" key="3">
    <source>
        <dbReference type="Proteomes" id="UP001066276"/>
    </source>
</evidence>
<evidence type="ECO:0000256" key="1">
    <source>
        <dbReference type="SAM" id="MobiDB-lite"/>
    </source>
</evidence>
<sequence length="166" mass="17449">MPHLPPRKAWGHPPPEAQGLGPAHLVPAAAGAGRYRRASSWPSKLHFGVRSPLSSTGSGSLLPAPGGPASEYQHPPRPPPGCGSWRSMVLESLARAQALLTQRRCRVPLILRSPGSGEPPARSAGFASPLRHTATASAAPRQGFVGSDKCRPRQSSRTMRPTSLPA</sequence>
<dbReference type="Proteomes" id="UP001066276">
    <property type="component" value="Chromosome 5"/>
</dbReference>
<dbReference type="AlphaFoldDB" id="A0AAV7RDF4"/>
<evidence type="ECO:0000313" key="2">
    <source>
        <dbReference type="EMBL" id="KAJ1148818.1"/>
    </source>
</evidence>
<feature type="compositionally biased region" description="Basic residues" evidence="1">
    <location>
        <begin position="1"/>
        <end position="10"/>
    </location>
</feature>
<name>A0AAV7RDF4_PLEWA</name>
<dbReference type="EMBL" id="JANPWB010000009">
    <property type="protein sequence ID" value="KAJ1148818.1"/>
    <property type="molecule type" value="Genomic_DNA"/>
</dbReference>
<proteinExistence type="predicted"/>
<feature type="region of interest" description="Disordered" evidence="1">
    <location>
        <begin position="114"/>
        <end position="166"/>
    </location>
</feature>
<comment type="caution">
    <text evidence="2">The sequence shown here is derived from an EMBL/GenBank/DDBJ whole genome shotgun (WGS) entry which is preliminary data.</text>
</comment>
<reference evidence="2" key="1">
    <citation type="journal article" date="2022" name="bioRxiv">
        <title>Sequencing and chromosome-scale assembly of the giantPleurodeles waltlgenome.</title>
        <authorList>
            <person name="Brown T."/>
            <person name="Elewa A."/>
            <person name="Iarovenko S."/>
            <person name="Subramanian E."/>
            <person name="Araus A.J."/>
            <person name="Petzold A."/>
            <person name="Susuki M."/>
            <person name="Suzuki K.-i.T."/>
            <person name="Hayashi T."/>
            <person name="Toyoda A."/>
            <person name="Oliveira C."/>
            <person name="Osipova E."/>
            <person name="Leigh N.D."/>
            <person name="Simon A."/>
            <person name="Yun M.H."/>
        </authorList>
    </citation>
    <scope>NUCLEOTIDE SEQUENCE</scope>
    <source>
        <strain evidence="2">20211129_DDA</strain>
        <tissue evidence="2">Liver</tissue>
    </source>
</reference>
<feature type="compositionally biased region" description="Polar residues" evidence="1">
    <location>
        <begin position="153"/>
        <end position="166"/>
    </location>
</feature>
<protein>
    <submittedName>
        <fullName evidence="2">Uncharacterized protein</fullName>
    </submittedName>
</protein>
<feature type="region of interest" description="Disordered" evidence="1">
    <location>
        <begin position="1"/>
        <end position="25"/>
    </location>
</feature>
<accession>A0AAV7RDF4</accession>
<keyword evidence="3" id="KW-1185">Reference proteome</keyword>
<feature type="region of interest" description="Disordered" evidence="1">
    <location>
        <begin position="45"/>
        <end position="83"/>
    </location>
</feature>
<feature type="compositionally biased region" description="Low complexity" evidence="1">
    <location>
        <begin position="51"/>
        <end position="70"/>
    </location>
</feature>
<gene>
    <name evidence="2" type="ORF">NDU88_001644</name>
</gene>